<feature type="domain" description="SGNH hydrolase-type esterase" evidence="2">
    <location>
        <begin position="61"/>
        <end position="200"/>
    </location>
</feature>
<organism evidence="3 4">
    <name type="scientific">Ridgeia piscesae</name>
    <name type="common">Tubeworm</name>
    <dbReference type="NCBI Taxonomy" id="27915"/>
    <lineage>
        <taxon>Eukaryota</taxon>
        <taxon>Metazoa</taxon>
        <taxon>Spiralia</taxon>
        <taxon>Lophotrochozoa</taxon>
        <taxon>Annelida</taxon>
        <taxon>Polychaeta</taxon>
        <taxon>Sedentaria</taxon>
        <taxon>Canalipalpata</taxon>
        <taxon>Sabellida</taxon>
        <taxon>Siboglinidae</taxon>
        <taxon>Ridgeia</taxon>
    </lineage>
</organism>
<dbReference type="SUPFAM" id="SSF52266">
    <property type="entry name" value="SGNH hydrolase"/>
    <property type="match status" value="1"/>
</dbReference>
<evidence type="ECO:0000313" key="4">
    <source>
        <dbReference type="Proteomes" id="UP001209878"/>
    </source>
</evidence>
<evidence type="ECO:0000313" key="3">
    <source>
        <dbReference type="EMBL" id="KAK2188053.1"/>
    </source>
</evidence>
<dbReference type="EMBL" id="JAODUO010000146">
    <property type="protein sequence ID" value="KAK2188053.1"/>
    <property type="molecule type" value="Genomic_DNA"/>
</dbReference>
<evidence type="ECO:0000256" key="1">
    <source>
        <dbReference type="ARBA" id="ARBA00038184"/>
    </source>
</evidence>
<sequence length="230" mass="26012">MNPAATPVSVEDTQGDGRWMSMHNRFLARTKEREPEVLFVGDSIILQLSLTSVWQKFFVPLHSLNFGIGGDQTQHVLWRLQNGELDNFSPKVIVVQVGTNNHGHTVQQVVDGIIAIVSTIIEKQPQAMIVVLSILPRGQYHNPLREKNTEINDLLNEKIPTMPNAQFLYFDPHLFVNAHDGSINHHDMYDFLHLTEAGYQKYVEPLVEEIQTLLKNFMTADALSVGDTES</sequence>
<evidence type="ECO:0000259" key="2">
    <source>
        <dbReference type="Pfam" id="PF13472"/>
    </source>
</evidence>
<dbReference type="InterPro" id="IPR036514">
    <property type="entry name" value="SGNH_hydro_sf"/>
</dbReference>
<comment type="similarity">
    <text evidence="1">Belongs to the 'GDSL' lipolytic enzyme family. Platelet-activating factor acetylhydrolase IB beta/gamma subunits subfamily.</text>
</comment>
<dbReference type="Proteomes" id="UP001209878">
    <property type="component" value="Unassembled WGS sequence"/>
</dbReference>
<protein>
    <recommendedName>
        <fullName evidence="2">SGNH hydrolase-type esterase domain-containing protein</fullName>
    </recommendedName>
</protein>
<dbReference type="Pfam" id="PF13472">
    <property type="entry name" value="Lipase_GDSL_2"/>
    <property type="match status" value="1"/>
</dbReference>
<gene>
    <name evidence="3" type="ORF">NP493_146g05039</name>
</gene>
<dbReference type="AlphaFoldDB" id="A0AAD9P4L5"/>
<dbReference type="Gene3D" id="3.40.50.1110">
    <property type="entry name" value="SGNH hydrolase"/>
    <property type="match status" value="1"/>
</dbReference>
<dbReference type="CDD" id="cd01820">
    <property type="entry name" value="PAF_acetylesterase_like"/>
    <property type="match status" value="1"/>
</dbReference>
<comment type="caution">
    <text evidence="3">The sequence shown here is derived from an EMBL/GenBank/DDBJ whole genome shotgun (WGS) entry which is preliminary data.</text>
</comment>
<dbReference type="PANTHER" id="PTHR11852:SF0">
    <property type="entry name" value="PLATELET-ACTIVATING FACTOR ACETYLHYDROLASE IB SUBUNIT BETA HOMOLOG"/>
    <property type="match status" value="1"/>
</dbReference>
<accession>A0AAD9P4L5</accession>
<keyword evidence="4" id="KW-1185">Reference proteome</keyword>
<dbReference type="InterPro" id="IPR013830">
    <property type="entry name" value="SGNH_hydro"/>
</dbReference>
<name>A0AAD9P4L5_RIDPI</name>
<reference evidence="3" key="1">
    <citation type="journal article" date="2023" name="Mol. Biol. Evol.">
        <title>Third-Generation Sequencing Reveals the Adaptive Role of the Epigenome in Three Deep-Sea Polychaetes.</title>
        <authorList>
            <person name="Perez M."/>
            <person name="Aroh O."/>
            <person name="Sun Y."/>
            <person name="Lan Y."/>
            <person name="Juniper S.K."/>
            <person name="Young C.R."/>
            <person name="Angers B."/>
            <person name="Qian P.Y."/>
        </authorList>
    </citation>
    <scope>NUCLEOTIDE SEQUENCE</scope>
    <source>
        <strain evidence="3">R07B-5</strain>
    </source>
</reference>
<proteinExistence type="inferred from homology"/>
<dbReference type="PANTHER" id="PTHR11852">
    <property type="entry name" value="PLATELET-ACTIVATING FACTOR ACETYLHYDROLASE"/>
    <property type="match status" value="1"/>
</dbReference>